<dbReference type="InterPro" id="IPR050276">
    <property type="entry name" value="MshD_Acetyltransferase"/>
</dbReference>
<feature type="domain" description="N-acetyltransferase" evidence="1">
    <location>
        <begin position="16"/>
        <end position="167"/>
    </location>
</feature>
<dbReference type="PANTHER" id="PTHR43617:SF20">
    <property type="entry name" value="N-ALPHA-ACETYLTRANSFERASE RIMI"/>
    <property type="match status" value="1"/>
</dbReference>
<dbReference type="HAMAP" id="MF_02210">
    <property type="entry name" value="RimI"/>
    <property type="match status" value="1"/>
</dbReference>
<dbReference type="SUPFAM" id="SSF55729">
    <property type="entry name" value="Acyl-CoA N-acyltransferases (Nat)"/>
    <property type="match status" value="1"/>
</dbReference>
<accession>A0A9D5JT56</accession>
<dbReference type="PANTHER" id="PTHR43617">
    <property type="entry name" value="L-AMINO ACID N-ACETYLTRANSFERASE"/>
    <property type="match status" value="1"/>
</dbReference>
<dbReference type="InterPro" id="IPR043690">
    <property type="entry name" value="RimI"/>
</dbReference>
<dbReference type="Proteomes" id="UP000649604">
    <property type="component" value="Unassembled WGS sequence"/>
</dbReference>
<dbReference type="InterPro" id="IPR000182">
    <property type="entry name" value="GNAT_dom"/>
</dbReference>
<dbReference type="InterPro" id="IPR016181">
    <property type="entry name" value="Acyl_CoA_acyltransferase"/>
</dbReference>
<proteinExistence type="inferred from homology"/>
<sequence length="169" mass="19024">MNVVAEEAQHLTLESVSIEPATPADIDEIVAIEQRAYAYPWSRQVLLGEINDEPFSFVYVARVEHLPVAKAKMIGYNFFWIVADEAHILNIAVDPAYQGTGLGKRLMQFAIAVGAERGAASVLLEVRPSNVVAQSLYRRLGFQQIGVRRNYYGDNHEDAYVMRKWLNRG</sequence>
<dbReference type="Gene3D" id="3.40.630.30">
    <property type="match status" value="1"/>
</dbReference>
<dbReference type="InterPro" id="IPR006464">
    <property type="entry name" value="AcTrfase_RimI/Ard1"/>
</dbReference>
<dbReference type="AlphaFoldDB" id="A0A9D5JT56"/>
<dbReference type="PROSITE" id="PS51186">
    <property type="entry name" value="GNAT"/>
    <property type="match status" value="1"/>
</dbReference>
<dbReference type="EMBL" id="WJJP01000131">
    <property type="protein sequence ID" value="MBD3323778.1"/>
    <property type="molecule type" value="Genomic_DNA"/>
</dbReference>
<evidence type="ECO:0000259" key="1">
    <source>
        <dbReference type="PROSITE" id="PS51186"/>
    </source>
</evidence>
<comment type="caution">
    <text evidence="2">The sequence shown here is derived from an EMBL/GenBank/DDBJ whole genome shotgun (WGS) entry which is preliminary data.</text>
</comment>
<reference evidence="2" key="1">
    <citation type="submission" date="2019-11" db="EMBL/GenBank/DDBJ databases">
        <title>Microbial mats filling the niche in hypersaline microbial mats.</title>
        <authorList>
            <person name="Wong H.L."/>
            <person name="Macleod F.I."/>
            <person name="White R.A. III"/>
            <person name="Burns B.P."/>
        </authorList>
    </citation>
    <scope>NUCLEOTIDE SEQUENCE</scope>
    <source>
        <strain evidence="2">Rbin_158</strain>
    </source>
</reference>
<gene>
    <name evidence="2" type="primary">rimI</name>
    <name evidence="2" type="ORF">GF339_04285</name>
</gene>
<dbReference type="Pfam" id="PF00583">
    <property type="entry name" value="Acetyltransf_1"/>
    <property type="match status" value="1"/>
</dbReference>
<protein>
    <submittedName>
        <fullName evidence="2">Ribosomal-protein-alanine N-acetyltransferase</fullName>
    </submittedName>
</protein>
<evidence type="ECO:0000313" key="3">
    <source>
        <dbReference type="Proteomes" id="UP000649604"/>
    </source>
</evidence>
<dbReference type="GO" id="GO:0008999">
    <property type="term" value="F:protein-N-terminal-alanine acetyltransferase activity"/>
    <property type="evidence" value="ECO:0007669"/>
    <property type="project" value="TreeGrafter"/>
</dbReference>
<evidence type="ECO:0000313" key="2">
    <source>
        <dbReference type="EMBL" id="MBD3323778.1"/>
    </source>
</evidence>
<dbReference type="CDD" id="cd04301">
    <property type="entry name" value="NAT_SF"/>
    <property type="match status" value="1"/>
</dbReference>
<name>A0A9D5JT56_9BACT</name>
<dbReference type="NCBIfam" id="TIGR01575">
    <property type="entry name" value="rimI"/>
    <property type="match status" value="1"/>
</dbReference>
<organism evidence="2 3">
    <name type="scientific">candidate division KSB3 bacterium</name>
    <dbReference type="NCBI Taxonomy" id="2044937"/>
    <lineage>
        <taxon>Bacteria</taxon>
        <taxon>candidate division KSB3</taxon>
    </lineage>
</organism>